<accession>A0A7W7Y063</accession>
<dbReference type="Gene3D" id="3.30.479.30">
    <property type="entry name" value="Band 7 domain"/>
    <property type="match status" value="1"/>
</dbReference>
<dbReference type="PANTHER" id="PTHR42911:SF1">
    <property type="entry name" value="MODULATOR OF FTSH PROTEASE HFLC"/>
    <property type="match status" value="1"/>
</dbReference>
<comment type="subcellular location">
    <subcellularLocation>
        <location evidence="1">Membrane</location>
        <topology evidence="1">Single-pass membrane protein</topology>
    </subcellularLocation>
</comment>
<dbReference type="GO" id="GO:0006508">
    <property type="term" value="P:proteolysis"/>
    <property type="evidence" value="ECO:0007669"/>
    <property type="project" value="UniProtKB-KW"/>
</dbReference>
<evidence type="ECO:0000256" key="6">
    <source>
        <dbReference type="PIRNR" id="PIRNR005651"/>
    </source>
</evidence>
<keyword evidence="8" id="KW-0378">Hydrolase</keyword>
<sequence length="291" mass="33295">MRPIIVIVAVLAVLLGMGSVYQVRENQVGIRFQFGRVVESDIQPGIHFKLPLVQSVLVFDRRILTLDAQPERYLTSEKKDVNVDFFVKWRIRDVRRYYQGTAGNELAALQRLRPIVTEAIRNEINQRTLQDVVSGERAYLAQRFIQVANQASESLGIEVVDVRIKRIDLPEDSTVIGSVFDRMRAERLRVANQLRAEGQEAAERIRSDAERQRVVIVAEAERDAQRLRGEGDARAAEIYAGAYGRDAEFYAFYRSLEAYRRAFADGEGVMVLDRNAEFLRYFEQGARVPAR</sequence>
<dbReference type="SMART" id="SM00244">
    <property type="entry name" value="PHB"/>
    <property type="match status" value="1"/>
</dbReference>
<comment type="function">
    <text evidence="6">HflC and HflK could regulate a protease.</text>
</comment>
<organism evidence="8 9">
    <name type="scientific">Rehaibacterium terrae</name>
    <dbReference type="NCBI Taxonomy" id="1341696"/>
    <lineage>
        <taxon>Bacteria</taxon>
        <taxon>Pseudomonadati</taxon>
        <taxon>Pseudomonadota</taxon>
        <taxon>Gammaproteobacteria</taxon>
        <taxon>Lysobacterales</taxon>
        <taxon>Lysobacteraceae</taxon>
        <taxon>Rehaibacterium</taxon>
    </lineage>
</organism>
<keyword evidence="8" id="KW-0645">Protease</keyword>
<proteinExistence type="inferred from homology"/>
<feature type="domain" description="Band 7" evidence="7">
    <location>
        <begin position="18"/>
        <end position="183"/>
    </location>
</feature>
<evidence type="ECO:0000256" key="5">
    <source>
        <dbReference type="ARBA" id="ARBA00023136"/>
    </source>
</evidence>
<dbReference type="InterPro" id="IPR001107">
    <property type="entry name" value="Band_7"/>
</dbReference>
<dbReference type="SUPFAM" id="SSF117892">
    <property type="entry name" value="Band 7/SPFH domain"/>
    <property type="match status" value="1"/>
</dbReference>
<evidence type="ECO:0000313" key="8">
    <source>
        <dbReference type="EMBL" id="MBB5015637.1"/>
    </source>
</evidence>
<protein>
    <recommendedName>
        <fullName evidence="6">Protein HflC</fullName>
    </recommendedName>
</protein>
<evidence type="ECO:0000259" key="7">
    <source>
        <dbReference type="SMART" id="SM00244"/>
    </source>
</evidence>
<evidence type="ECO:0000256" key="1">
    <source>
        <dbReference type="ARBA" id="ARBA00004167"/>
    </source>
</evidence>
<dbReference type="CDD" id="cd03405">
    <property type="entry name" value="SPFH_HflC"/>
    <property type="match status" value="1"/>
</dbReference>
<keyword evidence="9" id="KW-1185">Reference proteome</keyword>
<dbReference type="Proteomes" id="UP000519004">
    <property type="component" value="Unassembled WGS sequence"/>
</dbReference>
<keyword evidence="3" id="KW-0812">Transmembrane</keyword>
<dbReference type="GO" id="GO:0008233">
    <property type="term" value="F:peptidase activity"/>
    <property type="evidence" value="ECO:0007669"/>
    <property type="project" value="UniProtKB-KW"/>
</dbReference>
<dbReference type="EMBL" id="JACHHX010000009">
    <property type="protein sequence ID" value="MBB5015637.1"/>
    <property type="molecule type" value="Genomic_DNA"/>
</dbReference>
<dbReference type="InterPro" id="IPR010200">
    <property type="entry name" value="HflC"/>
</dbReference>
<dbReference type="PIRSF" id="PIRSF005651">
    <property type="entry name" value="HflC"/>
    <property type="match status" value="1"/>
</dbReference>
<dbReference type="InterPro" id="IPR036013">
    <property type="entry name" value="Band_7/SPFH_dom_sf"/>
</dbReference>
<comment type="caution">
    <text evidence="8">The sequence shown here is derived from an EMBL/GenBank/DDBJ whole genome shotgun (WGS) entry which is preliminary data.</text>
</comment>
<dbReference type="AlphaFoldDB" id="A0A7W7Y063"/>
<evidence type="ECO:0000256" key="3">
    <source>
        <dbReference type="ARBA" id="ARBA00022692"/>
    </source>
</evidence>
<dbReference type="RefSeq" id="WP_183948317.1">
    <property type="nucleotide sequence ID" value="NZ_JACHHX010000009.1"/>
</dbReference>
<name>A0A7W7Y063_9GAMM</name>
<keyword evidence="4" id="KW-1133">Transmembrane helix</keyword>
<dbReference type="Pfam" id="PF01145">
    <property type="entry name" value="Band_7"/>
    <property type="match status" value="1"/>
</dbReference>
<evidence type="ECO:0000313" key="9">
    <source>
        <dbReference type="Proteomes" id="UP000519004"/>
    </source>
</evidence>
<keyword evidence="5" id="KW-0472">Membrane</keyword>
<evidence type="ECO:0000256" key="4">
    <source>
        <dbReference type="ARBA" id="ARBA00022989"/>
    </source>
</evidence>
<dbReference type="PANTHER" id="PTHR42911">
    <property type="entry name" value="MODULATOR OF FTSH PROTEASE HFLC"/>
    <property type="match status" value="1"/>
</dbReference>
<gene>
    <name evidence="8" type="ORF">HNQ58_001541</name>
</gene>
<dbReference type="NCBIfam" id="TIGR01932">
    <property type="entry name" value="hflC"/>
    <property type="match status" value="1"/>
</dbReference>
<dbReference type="GO" id="GO:0016020">
    <property type="term" value="C:membrane"/>
    <property type="evidence" value="ECO:0007669"/>
    <property type="project" value="UniProtKB-SubCell"/>
</dbReference>
<reference evidence="8 9" key="1">
    <citation type="submission" date="2020-08" db="EMBL/GenBank/DDBJ databases">
        <title>Genomic Encyclopedia of Type Strains, Phase IV (KMG-IV): sequencing the most valuable type-strain genomes for metagenomic binning, comparative biology and taxonomic classification.</title>
        <authorList>
            <person name="Goeker M."/>
        </authorList>
    </citation>
    <scope>NUCLEOTIDE SEQUENCE [LARGE SCALE GENOMIC DNA]</scope>
    <source>
        <strain evidence="8 9">DSM 25897</strain>
    </source>
</reference>
<comment type="similarity">
    <text evidence="2 6">Belongs to the band 7/mec-2 family. HflC subfamily.</text>
</comment>
<evidence type="ECO:0000256" key="2">
    <source>
        <dbReference type="ARBA" id="ARBA00007862"/>
    </source>
</evidence>